<keyword evidence="3 5" id="KW-1133">Transmembrane helix</keyword>
<feature type="transmembrane region" description="Helical" evidence="5">
    <location>
        <begin position="290"/>
        <end position="310"/>
    </location>
</feature>
<dbReference type="SUPFAM" id="SSF81321">
    <property type="entry name" value="Family A G protein-coupled receptor-like"/>
    <property type="match status" value="1"/>
</dbReference>
<dbReference type="CDD" id="cd14978">
    <property type="entry name" value="7tmA_FMRFamide_R-like"/>
    <property type="match status" value="1"/>
</dbReference>
<keyword evidence="8" id="KW-1185">Reference proteome</keyword>
<accession>A0A9D4RI68</accession>
<dbReference type="Gene3D" id="1.20.1070.10">
    <property type="entry name" value="Rhodopsin 7-helix transmembrane proteins"/>
    <property type="match status" value="1"/>
</dbReference>
<evidence type="ECO:0000313" key="8">
    <source>
        <dbReference type="Proteomes" id="UP000828390"/>
    </source>
</evidence>
<feature type="transmembrane region" description="Helical" evidence="5">
    <location>
        <begin position="140"/>
        <end position="159"/>
    </location>
</feature>
<dbReference type="InterPro" id="IPR052954">
    <property type="entry name" value="GPCR-Ligand_Int"/>
</dbReference>
<dbReference type="InterPro" id="IPR000276">
    <property type="entry name" value="GPCR_Rhodpsn"/>
</dbReference>
<reference evidence="7" key="1">
    <citation type="journal article" date="2019" name="bioRxiv">
        <title>The Genome of the Zebra Mussel, Dreissena polymorpha: A Resource for Invasive Species Research.</title>
        <authorList>
            <person name="McCartney M.A."/>
            <person name="Auch B."/>
            <person name="Kono T."/>
            <person name="Mallez S."/>
            <person name="Zhang Y."/>
            <person name="Obille A."/>
            <person name="Becker A."/>
            <person name="Abrahante J.E."/>
            <person name="Garbe J."/>
            <person name="Badalamenti J.P."/>
            <person name="Herman A."/>
            <person name="Mangelson H."/>
            <person name="Liachko I."/>
            <person name="Sullivan S."/>
            <person name="Sone E.D."/>
            <person name="Koren S."/>
            <person name="Silverstein K.A.T."/>
            <person name="Beckman K.B."/>
            <person name="Gohl D.M."/>
        </authorList>
    </citation>
    <scope>NUCLEOTIDE SEQUENCE</scope>
    <source>
        <strain evidence="7">Duluth1</strain>
        <tissue evidence="7">Whole animal</tissue>
    </source>
</reference>
<feature type="domain" description="G-protein coupled receptors family 1 profile" evidence="6">
    <location>
        <begin position="78"/>
        <end position="362"/>
    </location>
</feature>
<evidence type="ECO:0000256" key="1">
    <source>
        <dbReference type="ARBA" id="ARBA00004370"/>
    </source>
</evidence>
<evidence type="ECO:0000256" key="3">
    <source>
        <dbReference type="ARBA" id="ARBA00022989"/>
    </source>
</evidence>
<feature type="transmembrane region" description="Helical" evidence="5">
    <location>
        <begin position="98"/>
        <end position="120"/>
    </location>
</feature>
<comment type="caution">
    <text evidence="7">The sequence shown here is derived from an EMBL/GenBank/DDBJ whole genome shotgun (WGS) entry which is preliminary data.</text>
</comment>
<keyword evidence="4 5" id="KW-0472">Membrane</keyword>
<dbReference type="PANTHER" id="PTHR46641">
    <property type="entry name" value="FMRFAMIDE RECEPTOR-RELATED"/>
    <property type="match status" value="1"/>
</dbReference>
<organism evidence="7 8">
    <name type="scientific">Dreissena polymorpha</name>
    <name type="common">Zebra mussel</name>
    <name type="synonym">Mytilus polymorpha</name>
    <dbReference type="NCBI Taxonomy" id="45954"/>
    <lineage>
        <taxon>Eukaryota</taxon>
        <taxon>Metazoa</taxon>
        <taxon>Spiralia</taxon>
        <taxon>Lophotrochozoa</taxon>
        <taxon>Mollusca</taxon>
        <taxon>Bivalvia</taxon>
        <taxon>Autobranchia</taxon>
        <taxon>Heteroconchia</taxon>
        <taxon>Euheterodonta</taxon>
        <taxon>Imparidentia</taxon>
        <taxon>Neoheterodontei</taxon>
        <taxon>Myida</taxon>
        <taxon>Dreissenoidea</taxon>
        <taxon>Dreissenidae</taxon>
        <taxon>Dreissena</taxon>
    </lineage>
</organism>
<evidence type="ECO:0000256" key="4">
    <source>
        <dbReference type="ARBA" id="ARBA00023136"/>
    </source>
</evidence>
<evidence type="ECO:0000256" key="5">
    <source>
        <dbReference type="SAM" id="Phobius"/>
    </source>
</evidence>
<dbReference type="PANTHER" id="PTHR46641:SF18">
    <property type="entry name" value="G-PROTEIN COUPLED RECEPTORS FAMILY 1 PROFILE DOMAIN-CONTAINING PROTEIN"/>
    <property type="match status" value="1"/>
</dbReference>
<dbReference type="AlphaFoldDB" id="A0A9D4RI68"/>
<dbReference type="GO" id="GO:0004930">
    <property type="term" value="F:G protein-coupled receptor activity"/>
    <property type="evidence" value="ECO:0007669"/>
    <property type="project" value="InterPro"/>
</dbReference>
<evidence type="ECO:0000256" key="2">
    <source>
        <dbReference type="ARBA" id="ARBA00022692"/>
    </source>
</evidence>
<keyword evidence="2 5" id="KW-0812">Transmembrane</keyword>
<name>A0A9D4RI68_DREPO</name>
<dbReference type="InterPro" id="IPR017452">
    <property type="entry name" value="GPCR_Rhodpsn_7TM"/>
</dbReference>
<comment type="subcellular location">
    <subcellularLocation>
        <location evidence="1">Membrane</location>
    </subcellularLocation>
</comment>
<feature type="transmembrane region" description="Helical" evidence="5">
    <location>
        <begin position="345"/>
        <end position="364"/>
    </location>
</feature>
<dbReference type="EMBL" id="JAIWYP010000002">
    <property type="protein sequence ID" value="KAH3868453.1"/>
    <property type="molecule type" value="Genomic_DNA"/>
</dbReference>
<dbReference type="Proteomes" id="UP000828390">
    <property type="component" value="Unassembled WGS sequence"/>
</dbReference>
<dbReference type="GO" id="GO:0016020">
    <property type="term" value="C:membrane"/>
    <property type="evidence" value="ECO:0007669"/>
    <property type="project" value="UniProtKB-SubCell"/>
</dbReference>
<evidence type="ECO:0000313" key="7">
    <source>
        <dbReference type="EMBL" id="KAH3868453.1"/>
    </source>
</evidence>
<dbReference type="PRINTS" id="PR00237">
    <property type="entry name" value="GPCRRHODOPSN"/>
</dbReference>
<dbReference type="Pfam" id="PF00001">
    <property type="entry name" value="7tm_1"/>
    <property type="match status" value="1"/>
</dbReference>
<feature type="transmembrane region" description="Helical" evidence="5">
    <location>
        <begin position="180"/>
        <end position="202"/>
    </location>
</feature>
<feature type="transmembrane region" description="Helical" evidence="5">
    <location>
        <begin position="232"/>
        <end position="254"/>
    </location>
</feature>
<protein>
    <recommendedName>
        <fullName evidence="6">G-protein coupled receptors family 1 profile domain-containing protein</fullName>
    </recommendedName>
</protein>
<reference evidence="7" key="2">
    <citation type="submission" date="2020-11" db="EMBL/GenBank/DDBJ databases">
        <authorList>
            <person name="McCartney M.A."/>
            <person name="Auch B."/>
            <person name="Kono T."/>
            <person name="Mallez S."/>
            <person name="Becker A."/>
            <person name="Gohl D.M."/>
            <person name="Silverstein K.A.T."/>
            <person name="Koren S."/>
            <person name="Bechman K.B."/>
            <person name="Herman A."/>
            <person name="Abrahante J.E."/>
            <person name="Garbe J."/>
        </authorList>
    </citation>
    <scope>NUCLEOTIDE SEQUENCE</scope>
    <source>
        <strain evidence="7">Duluth1</strain>
        <tissue evidence="7">Whole animal</tissue>
    </source>
</reference>
<proteinExistence type="predicted"/>
<sequence>MTENFNEHIFLPGVSVNNTFLHLLNNEENQTHVPKWFFHSWPGCPVPNPLPARGSFAIAAYFVWAFATPFLIAFGSIGNTMTALVILRGLRKIRSTDVMLLALAVSDTVFLYSSALFKWLDEVWDFNIRGINDATCKIGVFLTATSFTSSAWILVVLTVERLTCILRPHRSKMLWTVRSATTIVVFLSLTICLLYCHMFYGFTISAPRNFLPRKCGIADVNYFKFHVNYLKWVHFAVGYTVPAVVIVCGNIFIIRELRGARIEKRFPNVSVTWGAGDQTGAKFSRQLRNLTVMLVSLNVMFFATQTPMMLQGFAHSLLVRFANAHACDDFTRYLATVDRYRFAEAVVHIMAFVNSAVNFLLYVISGSRFRASVKALVTCQSGTDTSGIFLVSS</sequence>
<dbReference type="PROSITE" id="PS50262">
    <property type="entry name" value="G_PROTEIN_RECEP_F1_2"/>
    <property type="match status" value="1"/>
</dbReference>
<feature type="transmembrane region" description="Helical" evidence="5">
    <location>
        <begin position="58"/>
        <end position="86"/>
    </location>
</feature>
<evidence type="ECO:0000259" key="6">
    <source>
        <dbReference type="PROSITE" id="PS50262"/>
    </source>
</evidence>
<gene>
    <name evidence="7" type="ORF">DPMN_031601</name>
</gene>